<dbReference type="AlphaFoldDB" id="A0A0L0FHR3"/>
<protein>
    <submittedName>
        <fullName evidence="2">Uncharacterized protein</fullName>
    </submittedName>
</protein>
<organism evidence="2 3">
    <name type="scientific">Sphaeroforma arctica JP610</name>
    <dbReference type="NCBI Taxonomy" id="667725"/>
    <lineage>
        <taxon>Eukaryota</taxon>
        <taxon>Ichthyosporea</taxon>
        <taxon>Ichthyophonida</taxon>
        <taxon>Sphaeroforma</taxon>
    </lineage>
</organism>
<dbReference type="GeneID" id="25911699"/>
<dbReference type="Proteomes" id="UP000054560">
    <property type="component" value="Unassembled WGS sequence"/>
</dbReference>
<evidence type="ECO:0000313" key="2">
    <source>
        <dbReference type="EMBL" id="KNC76295.1"/>
    </source>
</evidence>
<gene>
    <name evidence="2" type="ORF">SARC_11195</name>
</gene>
<sequence length="132" mass="14843">MSSSLLRLRAVPLSAYRAPLHAVRKHRPHPYNTNTQYISHQHVRSLSIWERATTWVNGPDTKAPIPKRTDINGNTLEKQGEATLGASELQNGLNTHASQGQHDHPKPTVSEDPAEKIIRYGFVVYGVKYIRV</sequence>
<dbReference type="EMBL" id="KQ243163">
    <property type="protein sequence ID" value="KNC76295.1"/>
    <property type="molecule type" value="Genomic_DNA"/>
</dbReference>
<feature type="region of interest" description="Disordered" evidence="1">
    <location>
        <begin position="59"/>
        <end position="112"/>
    </location>
</feature>
<dbReference type="RefSeq" id="XP_014150197.1">
    <property type="nucleotide sequence ID" value="XM_014294722.1"/>
</dbReference>
<proteinExistence type="predicted"/>
<reference evidence="2 3" key="1">
    <citation type="submission" date="2011-02" db="EMBL/GenBank/DDBJ databases">
        <title>The Genome Sequence of Sphaeroforma arctica JP610.</title>
        <authorList>
            <consortium name="The Broad Institute Genome Sequencing Platform"/>
            <person name="Russ C."/>
            <person name="Cuomo C."/>
            <person name="Young S.K."/>
            <person name="Zeng Q."/>
            <person name="Gargeya S."/>
            <person name="Alvarado L."/>
            <person name="Berlin A."/>
            <person name="Chapman S.B."/>
            <person name="Chen Z."/>
            <person name="Freedman E."/>
            <person name="Gellesch M."/>
            <person name="Goldberg J."/>
            <person name="Griggs A."/>
            <person name="Gujja S."/>
            <person name="Heilman E."/>
            <person name="Heiman D."/>
            <person name="Howarth C."/>
            <person name="Mehta T."/>
            <person name="Neiman D."/>
            <person name="Pearson M."/>
            <person name="Roberts A."/>
            <person name="Saif S."/>
            <person name="Shea T."/>
            <person name="Shenoy N."/>
            <person name="Sisk P."/>
            <person name="Stolte C."/>
            <person name="Sykes S."/>
            <person name="White J."/>
            <person name="Yandava C."/>
            <person name="Burger G."/>
            <person name="Gray M.W."/>
            <person name="Holland P.W.H."/>
            <person name="King N."/>
            <person name="Lang F.B.F."/>
            <person name="Roger A.J."/>
            <person name="Ruiz-Trillo I."/>
            <person name="Haas B."/>
            <person name="Nusbaum C."/>
            <person name="Birren B."/>
        </authorList>
    </citation>
    <scope>NUCLEOTIDE SEQUENCE [LARGE SCALE GENOMIC DNA]</scope>
    <source>
        <strain evidence="2 3">JP610</strain>
    </source>
</reference>
<evidence type="ECO:0000313" key="3">
    <source>
        <dbReference type="Proteomes" id="UP000054560"/>
    </source>
</evidence>
<name>A0A0L0FHR3_9EUKA</name>
<evidence type="ECO:0000256" key="1">
    <source>
        <dbReference type="SAM" id="MobiDB-lite"/>
    </source>
</evidence>
<keyword evidence="3" id="KW-1185">Reference proteome</keyword>
<accession>A0A0L0FHR3</accession>
<feature type="compositionally biased region" description="Polar residues" evidence="1">
    <location>
        <begin position="88"/>
        <end position="100"/>
    </location>
</feature>